<evidence type="ECO:0000256" key="5">
    <source>
        <dbReference type="SAM" id="Phobius"/>
    </source>
</evidence>
<dbReference type="STRING" id="619805.SAMN05660477_00307"/>
<evidence type="ECO:0000256" key="2">
    <source>
        <dbReference type="ARBA" id="ARBA00022692"/>
    </source>
</evidence>
<feature type="transmembrane region" description="Helical" evidence="5">
    <location>
        <begin position="154"/>
        <end position="174"/>
    </location>
</feature>
<dbReference type="GO" id="GO:0016020">
    <property type="term" value="C:membrane"/>
    <property type="evidence" value="ECO:0007669"/>
    <property type="project" value="UniProtKB-SubCell"/>
</dbReference>
<evidence type="ECO:0000256" key="3">
    <source>
        <dbReference type="ARBA" id="ARBA00022989"/>
    </source>
</evidence>
<dbReference type="AlphaFoldDB" id="A0A1T5CSJ6"/>
<keyword evidence="7" id="KW-1185">Reference proteome</keyword>
<feature type="transmembrane region" description="Helical" evidence="5">
    <location>
        <begin position="89"/>
        <end position="109"/>
    </location>
</feature>
<organism evidence="6 7">
    <name type="scientific">Soonwooa buanensis</name>
    <dbReference type="NCBI Taxonomy" id="619805"/>
    <lineage>
        <taxon>Bacteria</taxon>
        <taxon>Pseudomonadati</taxon>
        <taxon>Bacteroidota</taxon>
        <taxon>Flavobacteriia</taxon>
        <taxon>Flavobacteriales</taxon>
        <taxon>Weeksellaceae</taxon>
        <taxon>Chryseobacterium group</taxon>
        <taxon>Soonwooa</taxon>
    </lineage>
</organism>
<protein>
    <submittedName>
        <fullName evidence="6">DoxX-like family protein</fullName>
    </submittedName>
</protein>
<evidence type="ECO:0000313" key="7">
    <source>
        <dbReference type="Proteomes" id="UP000191112"/>
    </source>
</evidence>
<keyword evidence="4 5" id="KW-0472">Membrane</keyword>
<dbReference type="OrthoDB" id="654744at2"/>
<gene>
    <name evidence="6" type="ORF">SAMN05660477_00307</name>
</gene>
<dbReference type="InterPro" id="IPR032808">
    <property type="entry name" value="DoxX"/>
</dbReference>
<evidence type="ECO:0000256" key="4">
    <source>
        <dbReference type="ARBA" id="ARBA00023136"/>
    </source>
</evidence>
<feature type="transmembrane region" description="Helical" evidence="5">
    <location>
        <begin position="66"/>
        <end position="84"/>
    </location>
</feature>
<keyword evidence="2 5" id="KW-0812">Transmembrane</keyword>
<reference evidence="6 7" key="1">
    <citation type="submission" date="2017-02" db="EMBL/GenBank/DDBJ databases">
        <authorList>
            <person name="Peterson S.W."/>
        </authorList>
    </citation>
    <scope>NUCLEOTIDE SEQUENCE [LARGE SCALE GENOMIC DNA]</scope>
    <source>
        <strain evidence="6 7">DSM 22323</strain>
    </source>
</reference>
<evidence type="ECO:0000313" key="6">
    <source>
        <dbReference type="EMBL" id="SKB62439.1"/>
    </source>
</evidence>
<dbReference type="EMBL" id="FUYZ01000001">
    <property type="protein sequence ID" value="SKB62439.1"/>
    <property type="molecule type" value="Genomic_DNA"/>
</dbReference>
<comment type="subcellular location">
    <subcellularLocation>
        <location evidence="1">Membrane</location>
        <topology evidence="1">Multi-pass membrane protein</topology>
    </subcellularLocation>
</comment>
<dbReference type="Pfam" id="PF13564">
    <property type="entry name" value="DoxX_2"/>
    <property type="match status" value="1"/>
</dbReference>
<evidence type="ECO:0000256" key="1">
    <source>
        <dbReference type="ARBA" id="ARBA00004141"/>
    </source>
</evidence>
<dbReference type="RefSeq" id="WP_079665608.1">
    <property type="nucleotide sequence ID" value="NZ_FUYZ01000001.1"/>
</dbReference>
<accession>A0A1T5CSJ6</accession>
<feature type="transmembrane region" description="Helical" evidence="5">
    <location>
        <begin position="115"/>
        <end position="133"/>
    </location>
</feature>
<keyword evidence="3 5" id="KW-1133">Transmembrane helix</keyword>
<feature type="transmembrane region" description="Helical" evidence="5">
    <location>
        <begin position="12"/>
        <end position="32"/>
    </location>
</feature>
<sequence length="182" mass="20984">MKQLKITKEEILNIFEWISVIIVAIYMIGYGVGKPLQFGDISSYTKPVNKLDPMTLMWAFYSYSKPYVIIIGFFEILGALLLVIPRTRLIGGFLLTAILTNIILQDYFFGVLQGALANAIFYQLVILFVFYRHRHKIIKAYIALEGRFTFKFRWIYIPVAVVVALSNEVIMYAINQLLTLIL</sequence>
<dbReference type="Proteomes" id="UP000191112">
    <property type="component" value="Unassembled WGS sequence"/>
</dbReference>
<proteinExistence type="predicted"/>
<name>A0A1T5CSJ6_9FLAO</name>